<proteinExistence type="predicted"/>
<dbReference type="Gramene" id="OQU92913">
    <property type="protein sequence ID" value="OQU92913"/>
    <property type="gene ID" value="SORBI_3001G437050"/>
</dbReference>
<dbReference type="InParanoid" id="A0A1Z5SAG0"/>
<evidence type="ECO:0000313" key="2">
    <source>
        <dbReference type="EMBL" id="OQU92913.1"/>
    </source>
</evidence>
<evidence type="ECO:0000313" key="3">
    <source>
        <dbReference type="Proteomes" id="UP000000768"/>
    </source>
</evidence>
<sequence>MCACFAGSRSWIDSLILSPRASPCFSPPANSSPAHHHLDGFCRERTKAIVPDSPASSTILEDSDTLVLPFFVLSKQYLNCGLARGPIRRACLLSVASVMSASWTNKQPLFSDFICFIIYFTRPRGERIQVDHCVYTYSSQQGEVGGCSFTNLSSPAVPSLSLVATVSFSCCMALALMLARMRLAFAFWHCCLTCRRATKPC</sequence>
<keyword evidence="3" id="KW-1185">Reference proteome</keyword>
<organism evidence="2 3">
    <name type="scientific">Sorghum bicolor</name>
    <name type="common">Sorghum</name>
    <name type="synonym">Sorghum vulgare</name>
    <dbReference type="NCBI Taxonomy" id="4558"/>
    <lineage>
        <taxon>Eukaryota</taxon>
        <taxon>Viridiplantae</taxon>
        <taxon>Streptophyta</taxon>
        <taxon>Embryophyta</taxon>
        <taxon>Tracheophyta</taxon>
        <taxon>Spermatophyta</taxon>
        <taxon>Magnoliopsida</taxon>
        <taxon>Liliopsida</taxon>
        <taxon>Poales</taxon>
        <taxon>Poaceae</taxon>
        <taxon>PACMAD clade</taxon>
        <taxon>Panicoideae</taxon>
        <taxon>Andropogonodae</taxon>
        <taxon>Andropogoneae</taxon>
        <taxon>Sorghinae</taxon>
        <taxon>Sorghum</taxon>
    </lineage>
</organism>
<keyword evidence="1" id="KW-1133">Transmembrane helix</keyword>
<gene>
    <name evidence="2" type="ORF">SORBI_3001G437050</name>
</gene>
<name>A0A1Z5SAG0_SORBI</name>
<reference evidence="2 3" key="1">
    <citation type="journal article" date="2009" name="Nature">
        <title>The Sorghum bicolor genome and the diversification of grasses.</title>
        <authorList>
            <person name="Paterson A.H."/>
            <person name="Bowers J.E."/>
            <person name="Bruggmann R."/>
            <person name="Dubchak I."/>
            <person name="Grimwood J."/>
            <person name="Gundlach H."/>
            <person name="Haberer G."/>
            <person name="Hellsten U."/>
            <person name="Mitros T."/>
            <person name="Poliakov A."/>
            <person name="Schmutz J."/>
            <person name="Spannagl M."/>
            <person name="Tang H."/>
            <person name="Wang X."/>
            <person name="Wicker T."/>
            <person name="Bharti A.K."/>
            <person name="Chapman J."/>
            <person name="Feltus F.A."/>
            <person name="Gowik U."/>
            <person name="Grigoriev I.V."/>
            <person name="Lyons E."/>
            <person name="Maher C.A."/>
            <person name="Martis M."/>
            <person name="Narechania A."/>
            <person name="Otillar R.P."/>
            <person name="Penning B.W."/>
            <person name="Salamov A.A."/>
            <person name="Wang Y."/>
            <person name="Zhang L."/>
            <person name="Carpita N.C."/>
            <person name="Freeling M."/>
            <person name="Gingle A.R."/>
            <person name="Hash C.T."/>
            <person name="Keller B."/>
            <person name="Klein P."/>
            <person name="Kresovich S."/>
            <person name="McCann M.C."/>
            <person name="Ming R."/>
            <person name="Peterson D.G."/>
            <person name="Mehboob-ur-Rahman"/>
            <person name="Ware D."/>
            <person name="Westhoff P."/>
            <person name="Mayer K.F."/>
            <person name="Messing J."/>
            <person name="Rokhsar D.S."/>
        </authorList>
    </citation>
    <scope>NUCLEOTIDE SEQUENCE [LARGE SCALE GENOMIC DNA]</scope>
    <source>
        <strain evidence="3">cv. BTx623</strain>
    </source>
</reference>
<feature type="transmembrane region" description="Helical" evidence="1">
    <location>
        <begin position="160"/>
        <end position="179"/>
    </location>
</feature>
<dbReference type="AlphaFoldDB" id="A0A1Z5SAG0"/>
<keyword evidence="1" id="KW-0812">Transmembrane</keyword>
<protein>
    <submittedName>
        <fullName evidence="2">Uncharacterized protein</fullName>
    </submittedName>
</protein>
<dbReference type="EMBL" id="CM000760">
    <property type="protein sequence ID" value="OQU92913.1"/>
    <property type="molecule type" value="Genomic_DNA"/>
</dbReference>
<accession>A0A1Z5SAG0</accession>
<evidence type="ECO:0000256" key="1">
    <source>
        <dbReference type="SAM" id="Phobius"/>
    </source>
</evidence>
<keyword evidence="1" id="KW-0472">Membrane</keyword>
<reference evidence="3" key="2">
    <citation type="journal article" date="2018" name="Plant J.">
        <title>The Sorghum bicolor reference genome: improved assembly, gene annotations, a transcriptome atlas, and signatures of genome organization.</title>
        <authorList>
            <person name="McCormick R.F."/>
            <person name="Truong S.K."/>
            <person name="Sreedasyam A."/>
            <person name="Jenkins J."/>
            <person name="Shu S."/>
            <person name="Sims D."/>
            <person name="Kennedy M."/>
            <person name="Amirebrahimi M."/>
            <person name="Weers B.D."/>
            <person name="McKinley B."/>
            <person name="Mattison A."/>
            <person name="Morishige D.T."/>
            <person name="Grimwood J."/>
            <person name="Schmutz J."/>
            <person name="Mullet J.E."/>
        </authorList>
    </citation>
    <scope>NUCLEOTIDE SEQUENCE [LARGE SCALE GENOMIC DNA]</scope>
    <source>
        <strain evidence="3">cv. BTx623</strain>
    </source>
</reference>
<dbReference type="Proteomes" id="UP000000768">
    <property type="component" value="Chromosome 1"/>
</dbReference>